<protein>
    <recommendedName>
        <fullName evidence="6">Peptidase</fullName>
    </recommendedName>
</protein>
<dbReference type="STRING" id="83656.B1H18_15170"/>
<proteinExistence type="predicted"/>
<evidence type="ECO:0000313" key="4">
    <source>
        <dbReference type="EMBL" id="OON79287.1"/>
    </source>
</evidence>
<accession>A0A1V4A915</accession>
<keyword evidence="2" id="KW-0472">Membrane</keyword>
<dbReference type="AlphaFoldDB" id="A0A1V4A915"/>
<feature type="region of interest" description="Disordered" evidence="1">
    <location>
        <begin position="363"/>
        <end position="405"/>
    </location>
</feature>
<evidence type="ECO:0008006" key="6">
    <source>
        <dbReference type="Google" id="ProtNLM"/>
    </source>
</evidence>
<feature type="signal peptide" evidence="3">
    <location>
        <begin position="1"/>
        <end position="29"/>
    </location>
</feature>
<dbReference type="EMBL" id="MVFC01000010">
    <property type="protein sequence ID" value="OON79287.1"/>
    <property type="molecule type" value="Genomic_DNA"/>
</dbReference>
<feature type="transmembrane region" description="Helical" evidence="2">
    <location>
        <begin position="415"/>
        <end position="436"/>
    </location>
</feature>
<gene>
    <name evidence="4" type="ORF">B1H18_15170</name>
</gene>
<keyword evidence="3" id="KW-0732">Signal</keyword>
<keyword evidence="5" id="KW-1185">Reference proteome</keyword>
<feature type="chain" id="PRO_5012189385" description="Peptidase" evidence="3">
    <location>
        <begin position="30"/>
        <end position="443"/>
    </location>
</feature>
<evidence type="ECO:0000313" key="5">
    <source>
        <dbReference type="Proteomes" id="UP000190539"/>
    </source>
</evidence>
<keyword evidence="2" id="KW-1133">Transmembrane helix</keyword>
<keyword evidence="2" id="KW-0812">Transmembrane</keyword>
<sequence>MRGRRVSAVAGVVTAAFALAALPQGGARAAGEPSPYALAVGAKTVTGRLSSTDAEALKPGNAYRSSVRTPGRQLYYRVELGARENAYASAVALPAPGTKVTYSDGIGLTLQDRAGNRCDSGEGSFGAASYPRPVVASATRTATEQAGGRCAAAGTYFVVVERKGADGSSPAPWGLELRVATEPGLKGASATEAPGSWPSASAVPPGGDPVRRAGGTSFNDAAGLDQGVWKDRVQPGQSRFYRVPVDWGEQFSLDVELGSSVSPSERRPFVPSALDVTLSNPARAEVTSEGAAYTGDPATAALRPLAPVAYDNRYAGDRRQRRMGLAGWYYVQVSLNPAMAKTFGDKAVGLTLRVGVKPAGPGVRAPSYAGDPGDFQVTGEDRGAAETGAGAGRSSTGTGSAAADTAGDRGMWRGVGFAGIGLGTALVLWLAVWTVVARRRTAG</sequence>
<reference evidence="4 5" key="1">
    <citation type="submission" date="2017-02" db="EMBL/GenBank/DDBJ databases">
        <title>Draft Genome Sequence of Streptomyces tsukubaensis F601, a Producer of the immunosuppressant tacrolimus FK506.</title>
        <authorList>
            <person name="Zong G."/>
            <person name="Zhong C."/>
            <person name="Fu J."/>
            <person name="Qin R."/>
            <person name="Cao G."/>
        </authorList>
    </citation>
    <scope>NUCLEOTIDE SEQUENCE [LARGE SCALE GENOMIC DNA]</scope>
    <source>
        <strain evidence="4 5">F601</strain>
    </source>
</reference>
<evidence type="ECO:0000256" key="1">
    <source>
        <dbReference type="SAM" id="MobiDB-lite"/>
    </source>
</evidence>
<dbReference type="Proteomes" id="UP000190539">
    <property type="component" value="Unassembled WGS sequence"/>
</dbReference>
<name>A0A1V4A915_9ACTN</name>
<evidence type="ECO:0000256" key="3">
    <source>
        <dbReference type="SAM" id="SignalP"/>
    </source>
</evidence>
<evidence type="ECO:0000256" key="2">
    <source>
        <dbReference type="SAM" id="Phobius"/>
    </source>
</evidence>
<comment type="caution">
    <text evidence="4">The sequence shown here is derived from an EMBL/GenBank/DDBJ whole genome shotgun (WGS) entry which is preliminary data.</text>
</comment>
<feature type="compositionally biased region" description="Low complexity" evidence="1">
    <location>
        <begin position="385"/>
        <end position="405"/>
    </location>
</feature>
<feature type="region of interest" description="Disordered" evidence="1">
    <location>
        <begin position="184"/>
        <end position="207"/>
    </location>
</feature>
<organism evidence="4 5">
    <name type="scientific">Streptomyces tsukubensis</name>
    <dbReference type="NCBI Taxonomy" id="83656"/>
    <lineage>
        <taxon>Bacteria</taxon>
        <taxon>Bacillati</taxon>
        <taxon>Actinomycetota</taxon>
        <taxon>Actinomycetes</taxon>
        <taxon>Kitasatosporales</taxon>
        <taxon>Streptomycetaceae</taxon>
        <taxon>Streptomyces</taxon>
    </lineage>
</organism>